<dbReference type="EMBL" id="MT143992">
    <property type="protein sequence ID" value="QJA45568.1"/>
    <property type="molecule type" value="Genomic_DNA"/>
</dbReference>
<name>A0A6H1ZDF5_9ZZZZ</name>
<protein>
    <submittedName>
        <fullName evidence="1">Uncharacterized protein</fullName>
    </submittedName>
</protein>
<gene>
    <name evidence="1" type="ORF">TM448A00246_0059</name>
</gene>
<evidence type="ECO:0000313" key="1">
    <source>
        <dbReference type="EMBL" id="QJA45568.1"/>
    </source>
</evidence>
<proteinExistence type="predicted"/>
<organism evidence="1">
    <name type="scientific">viral metagenome</name>
    <dbReference type="NCBI Taxonomy" id="1070528"/>
    <lineage>
        <taxon>unclassified sequences</taxon>
        <taxon>metagenomes</taxon>
        <taxon>organismal metagenomes</taxon>
    </lineage>
</organism>
<accession>A0A6H1ZDF5</accession>
<reference evidence="1" key="1">
    <citation type="submission" date="2020-03" db="EMBL/GenBank/DDBJ databases">
        <title>The deep terrestrial virosphere.</title>
        <authorList>
            <person name="Holmfeldt K."/>
            <person name="Nilsson E."/>
            <person name="Simone D."/>
            <person name="Lopez-Fernandez M."/>
            <person name="Wu X."/>
            <person name="de Brujin I."/>
            <person name="Lundin D."/>
            <person name="Andersson A."/>
            <person name="Bertilsson S."/>
            <person name="Dopson M."/>
        </authorList>
    </citation>
    <scope>NUCLEOTIDE SEQUENCE</scope>
    <source>
        <strain evidence="1">TM448A00246</strain>
    </source>
</reference>
<sequence length="156" mass="18040">MSNELNKAFIEKQFFVPNTVSIAVTWVDGRLIFKRDKKLSMTYYGICHYSEKVFLITPLDYIEPLMINTIGVSQSSNYCARQDACLDFSCGLNKFKKDMFIQEFRDCGAFSLGLPSDMGNKPLWFSEGKWSTFFTKFIIPVTGGLLKFDEERFDRL</sequence>
<dbReference type="AlphaFoldDB" id="A0A6H1ZDF5"/>